<dbReference type="Gene3D" id="2.20.70.30">
    <property type="entry name" value="Nascent polypeptide-associated complex domain"/>
    <property type="match status" value="1"/>
</dbReference>
<evidence type="ECO:0000256" key="1">
    <source>
        <dbReference type="ARBA" id="ARBA00005296"/>
    </source>
</evidence>
<feature type="compositionally biased region" description="Acidic residues" evidence="3">
    <location>
        <begin position="134"/>
        <end position="151"/>
    </location>
</feature>
<dbReference type="EMBL" id="HBEY01049812">
    <property type="protein sequence ID" value="CAD8620553.1"/>
    <property type="molecule type" value="Transcribed_RNA"/>
</dbReference>
<dbReference type="SMART" id="SM01407">
    <property type="entry name" value="NAC"/>
    <property type="match status" value="1"/>
</dbReference>
<evidence type="ECO:0000259" key="4">
    <source>
        <dbReference type="PROSITE" id="PS51151"/>
    </source>
</evidence>
<dbReference type="CDD" id="cd22055">
    <property type="entry name" value="NAC_BTF3"/>
    <property type="match status" value="1"/>
</dbReference>
<feature type="domain" description="NAC-A/B" evidence="4">
    <location>
        <begin position="37"/>
        <end position="102"/>
    </location>
</feature>
<dbReference type="AlphaFoldDB" id="A0A7S0LRK5"/>
<evidence type="ECO:0000256" key="2">
    <source>
        <dbReference type="RuleBase" id="RU361272"/>
    </source>
</evidence>
<dbReference type="FunFam" id="2.20.70.30:FF:000001">
    <property type="entry name" value="Transcription factor BTF3 homolog"/>
    <property type="match status" value="1"/>
</dbReference>
<comment type="subunit">
    <text evidence="2">Part of the nascent polypeptide-associated complex (NAC).</text>
</comment>
<protein>
    <recommendedName>
        <fullName evidence="2">Nascent polypeptide-associated complex subunit beta</fullName>
    </recommendedName>
</protein>
<sequence>MPFNANKLAKFKARQGARTGGKGTVRRKKKTVRRNATHDNKRLNSVLNKLNVRDIPAIEEVNLFKDDGMVIHFPAPKVQASIAANTYVVSGTAETRKLQDLLPGIIQQLGPDNLDDLKKIYSNYSAAENTTGADDSDDEVPDLVENFEDASNDAADMPDLVD</sequence>
<feature type="compositionally biased region" description="Basic residues" evidence="3">
    <location>
        <begin position="24"/>
        <end position="35"/>
    </location>
</feature>
<dbReference type="InterPro" id="IPR002715">
    <property type="entry name" value="Nas_poly-pep-assoc_cplx_dom"/>
</dbReference>
<dbReference type="Pfam" id="PF01849">
    <property type="entry name" value="NAC"/>
    <property type="match status" value="1"/>
</dbReference>
<feature type="region of interest" description="Disordered" evidence="3">
    <location>
        <begin position="128"/>
        <end position="162"/>
    </location>
</feature>
<evidence type="ECO:0000313" key="5">
    <source>
        <dbReference type="EMBL" id="CAD8620553.1"/>
    </source>
</evidence>
<comment type="similarity">
    <text evidence="1 2">Belongs to the NAC-beta family.</text>
</comment>
<keyword evidence="2" id="KW-0804">Transcription</keyword>
<feature type="region of interest" description="Disordered" evidence="3">
    <location>
        <begin position="10"/>
        <end position="35"/>
    </location>
</feature>
<evidence type="ECO:0000256" key="3">
    <source>
        <dbReference type="SAM" id="MobiDB-lite"/>
    </source>
</evidence>
<name>A0A7S0LRK5_9EUKA</name>
<dbReference type="InterPro" id="IPR039370">
    <property type="entry name" value="BTF3"/>
</dbReference>
<dbReference type="InterPro" id="IPR038187">
    <property type="entry name" value="NAC_A/B_dom_sf"/>
</dbReference>
<reference evidence="5" key="1">
    <citation type="submission" date="2021-01" db="EMBL/GenBank/DDBJ databases">
        <authorList>
            <person name="Corre E."/>
            <person name="Pelletier E."/>
            <person name="Niang G."/>
            <person name="Scheremetjew M."/>
            <person name="Finn R."/>
            <person name="Kale V."/>
            <person name="Holt S."/>
            <person name="Cochrane G."/>
            <person name="Meng A."/>
            <person name="Brown T."/>
            <person name="Cohen L."/>
        </authorList>
    </citation>
    <scope>NUCLEOTIDE SEQUENCE</scope>
    <source>
        <strain evidence="5">PLY182g</strain>
    </source>
</reference>
<accession>A0A7S0LRK5</accession>
<organism evidence="5">
    <name type="scientific">Coccolithus braarudii</name>
    <dbReference type="NCBI Taxonomy" id="221442"/>
    <lineage>
        <taxon>Eukaryota</taxon>
        <taxon>Haptista</taxon>
        <taxon>Haptophyta</taxon>
        <taxon>Prymnesiophyceae</taxon>
        <taxon>Coccolithales</taxon>
        <taxon>Coccolithaceae</taxon>
        <taxon>Coccolithus</taxon>
    </lineage>
</organism>
<gene>
    <name evidence="5" type="ORF">CPEL01642_LOCUS23936</name>
</gene>
<dbReference type="PROSITE" id="PS51151">
    <property type="entry name" value="NAC_AB"/>
    <property type="match status" value="1"/>
</dbReference>
<keyword evidence="2" id="KW-0805">Transcription regulation</keyword>
<dbReference type="PANTHER" id="PTHR10351">
    <property type="entry name" value="TRANSCRIPTION FACTOR BTF3 FAMILY MEMBER"/>
    <property type="match status" value="1"/>
</dbReference>
<proteinExistence type="inferred from homology"/>